<proteinExistence type="predicted"/>
<feature type="transmembrane region" description="Helical" evidence="6">
    <location>
        <begin position="12"/>
        <end position="28"/>
    </location>
</feature>
<dbReference type="AlphaFoldDB" id="A0A4R1PXJ9"/>
<keyword evidence="5 6" id="KW-0472">Membrane</keyword>
<dbReference type="OrthoDB" id="1681512at2"/>
<evidence type="ECO:0000256" key="2">
    <source>
        <dbReference type="ARBA" id="ARBA00022475"/>
    </source>
</evidence>
<keyword evidence="8" id="KW-1185">Reference proteome</keyword>
<dbReference type="GO" id="GO:0005886">
    <property type="term" value="C:plasma membrane"/>
    <property type="evidence" value="ECO:0007669"/>
    <property type="project" value="UniProtKB-SubCell"/>
</dbReference>
<evidence type="ECO:0000256" key="6">
    <source>
        <dbReference type="SAM" id="Phobius"/>
    </source>
</evidence>
<comment type="caution">
    <text evidence="7">The sequence shown here is derived from an EMBL/GenBank/DDBJ whole genome shotgun (WGS) entry which is preliminary data.</text>
</comment>
<gene>
    <name evidence="7" type="ORF">EV210_11974</name>
</gene>
<sequence length="134" mass="15096">MNEYIGLLKRILSHLLMWIVLVAAVLYGTDHQNWILGFIVGAGASIVYFILMSYRILKSLEVMPSKAVSYMRAGWLIRLFFVILVLILALKIPGIHFLAAIVGLFSLQFIIVLEAALFVSRHYTSKGANSVRKE</sequence>
<accession>A0A4R1PXJ9</accession>
<evidence type="ECO:0000313" key="8">
    <source>
        <dbReference type="Proteomes" id="UP000295063"/>
    </source>
</evidence>
<keyword evidence="4 6" id="KW-1133">Transmembrane helix</keyword>
<dbReference type="Proteomes" id="UP000295063">
    <property type="component" value="Unassembled WGS sequence"/>
</dbReference>
<protein>
    <submittedName>
        <fullName evidence="7">ATP synthase I subunit</fullName>
    </submittedName>
</protein>
<dbReference type="InterPro" id="IPR005598">
    <property type="entry name" value="ATP_synth_I"/>
</dbReference>
<name>A0A4R1PXJ9_9FIRM</name>
<dbReference type="RefSeq" id="WP_132083251.1">
    <property type="nucleotide sequence ID" value="NZ_SLUI01000019.1"/>
</dbReference>
<evidence type="ECO:0000256" key="3">
    <source>
        <dbReference type="ARBA" id="ARBA00022692"/>
    </source>
</evidence>
<comment type="subcellular location">
    <subcellularLocation>
        <location evidence="1">Cell membrane</location>
        <topology evidence="1">Multi-pass membrane protein</topology>
    </subcellularLocation>
</comment>
<evidence type="ECO:0000256" key="1">
    <source>
        <dbReference type="ARBA" id="ARBA00004651"/>
    </source>
</evidence>
<dbReference type="EMBL" id="SLUI01000019">
    <property type="protein sequence ID" value="TCL32997.1"/>
    <property type="molecule type" value="Genomic_DNA"/>
</dbReference>
<evidence type="ECO:0000313" key="7">
    <source>
        <dbReference type="EMBL" id="TCL32997.1"/>
    </source>
</evidence>
<feature type="transmembrane region" description="Helical" evidence="6">
    <location>
        <begin position="34"/>
        <end position="54"/>
    </location>
</feature>
<reference evidence="7 8" key="1">
    <citation type="submission" date="2019-03" db="EMBL/GenBank/DDBJ databases">
        <title>Genomic Encyclopedia of Type Strains, Phase IV (KMG-IV): sequencing the most valuable type-strain genomes for metagenomic binning, comparative biology and taxonomic classification.</title>
        <authorList>
            <person name="Goeker M."/>
        </authorList>
    </citation>
    <scope>NUCLEOTIDE SEQUENCE [LARGE SCALE GENOMIC DNA]</scope>
    <source>
        <strain evidence="7 8">DSM 15969</strain>
    </source>
</reference>
<feature type="transmembrane region" description="Helical" evidence="6">
    <location>
        <begin position="75"/>
        <end position="92"/>
    </location>
</feature>
<organism evidence="7 8">
    <name type="scientific">Anaerospora hongkongensis</name>
    <dbReference type="NCBI Taxonomy" id="244830"/>
    <lineage>
        <taxon>Bacteria</taxon>
        <taxon>Bacillati</taxon>
        <taxon>Bacillota</taxon>
        <taxon>Negativicutes</taxon>
        <taxon>Selenomonadales</taxon>
        <taxon>Sporomusaceae</taxon>
        <taxon>Anaerospora</taxon>
    </lineage>
</organism>
<keyword evidence="2" id="KW-1003">Cell membrane</keyword>
<keyword evidence="3 6" id="KW-0812">Transmembrane</keyword>
<dbReference type="Pfam" id="PF03899">
    <property type="entry name" value="ATP-synt_I"/>
    <property type="match status" value="1"/>
</dbReference>
<evidence type="ECO:0000256" key="4">
    <source>
        <dbReference type="ARBA" id="ARBA00022989"/>
    </source>
</evidence>
<feature type="transmembrane region" description="Helical" evidence="6">
    <location>
        <begin position="98"/>
        <end position="119"/>
    </location>
</feature>
<evidence type="ECO:0000256" key="5">
    <source>
        <dbReference type="ARBA" id="ARBA00023136"/>
    </source>
</evidence>